<dbReference type="EMBL" id="JAUSUK010000002">
    <property type="protein sequence ID" value="MDQ0327415.1"/>
    <property type="molecule type" value="Genomic_DNA"/>
</dbReference>
<dbReference type="GO" id="GO:0016829">
    <property type="term" value="F:lyase activity"/>
    <property type="evidence" value="ECO:0007669"/>
    <property type="project" value="UniProtKB-KW"/>
</dbReference>
<dbReference type="SUPFAM" id="SSF159245">
    <property type="entry name" value="AttH-like"/>
    <property type="match status" value="1"/>
</dbReference>
<dbReference type="EC" id="4.2.1.131" evidence="1"/>
<gene>
    <name evidence="1" type="ORF">J2R99_003284</name>
</gene>
<name>A0ABU0CA56_9BRAD</name>
<proteinExistence type="predicted"/>
<protein>
    <submittedName>
        <fullName evidence="1">Carotenoid 1,2-hydratase</fullName>
        <ecNumber evidence="1">4.2.1.131</ecNumber>
    </submittedName>
</protein>
<organism evidence="1 2">
    <name type="scientific">Rhodopseudomonas julia</name>
    <dbReference type="NCBI Taxonomy" id="200617"/>
    <lineage>
        <taxon>Bacteria</taxon>
        <taxon>Pseudomonadati</taxon>
        <taxon>Pseudomonadota</taxon>
        <taxon>Alphaproteobacteria</taxon>
        <taxon>Hyphomicrobiales</taxon>
        <taxon>Nitrobacteraceae</taxon>
        <taxon>Rhodopseudomonas</taxon>
    </lineage>
</organism>
<reference evidence="1 2" key="1">
    <citation type="submission" date="2023-07" db="EMBL/GenBank/DDBJ databases">
        <title>Genomic Encyclopedia of Type Strains, Phase IV (KMG-IV): sequencing the most valuable type-strain genomes for metagenomic binning, comparative biology and taxonomic classification.</title>
        <authorList>
            <person name="Goeker M."/>
        </authorList>
    </citation>
    <scope>NUCLEOTIDE SEQUENCE [LARGE SCALE GENOMIC DNA]</scope>
    <source>
        <strain evidence="1 2">DSM 11549</strain>
    </source>
</reference>
<keyword evidence="2" id="KW-1185">Reference proteome</keyword>
<dbReference type="RefSeq" id="WP_307155452.1">
    <property type="nucleotide sequence ID" value="NZ_JAUSUK010000002.1"/>
</dbReference>
<dbReference type="Proteomes" id="UP001230253">
    <property type="component" value="Unassembled WGS sequence"/>
</dbReference>
<dbReference type="CDD" id="cd21471">
    <property type="entry name" value="CrtC-like"/>
    <property type="match status" value="1"/>
</dbReference>
<sequence length="307" mass="34577">MCFDTTVPPRGYRWWYVDALSEDGRQGLTIIAFIGSVFSPYYAWARDRGETDPKDHCGLNVALYGEGGKRWSLTERGRGRLQQGPDALVIGPSALSWDGRTLTIRIDETTVPIPSSLKGTVRITPHAITPGPYQLDEAGKHFWWPIGPCGHAEVAMEKPSRAWQGEAYLDSNWGSEPLEDGFRQWDWSRAAHPEGAAILYDMQRRREGSKTLALLFDREGNARDFDVPAPAPLPSTLWRIARSTHCEVGSEARVLDTFEDTPFYARSLVATHLAGAPVKAVHESLSLDRFKTRWVKMLLPFRMPRLR</sequence>
<evidence type="ECO:0000313" key="1">
    <source>
        <dbReference type="EMBL" id="MDQ0327415.1"/>
    </source>
</evidence>
<evidence type="ECO:0000313" key="2">
    <source>
        <dbReference type="Proteomes" id="UP001230253"/>
    </source>
</evidence>
<accession>A0ABU0CA56</accession>
<comment type="caution">
    <text evidence="1">The sequence shown here is derived from an EMBL/GenBank/DDBJ whole genome shotgun (WGS) entry which is preliminary data.</text>
</comment>
<keyword evidence="1" id="KW-0456">Lyase</keyword>